<dbReference type="GO" id="GO:0004674">
    <property type="term" value="F:protein serine/threonine kinase activity"/>
    <property type="evidence" value="ECO:0007669"/>
    <property type="project" value="UniProtKB-KW"/>
</dbReference>
<proteinExistence type="predicted"/>
<keyword evidence="1" id="KW-0723">Serine/threonine-protein kinase</keyword>
<reference evidence="1 2" key="1">
    <citation type="journal article" date="2018" name="Front. Plant Sci.">
        <title>Red Clover (Trifolium pratense) and Zigzag Clover (T. medium) - A Picture of Genomic Similarities and Differences.</title>
        <authorList>
            <person name="Dluhosova J."/>
            <person name="Istvanek J."/>
            <person name="Nedelnik J."/>
            <person name="Repkova J."/>
        </authorList>
    </citation>
    <scope>NUCLEOTIDE SEQUENCE [LARGE SCALE GENOMIC DNA]</scope>
    <source>
        <strain evidence="2">cv. 10/8</strain>
        <tissue evidence="1">Leaf</tissue>
    </source>
</reference>
<comment type="caution">
    <text evidence="1">The sequence shown here is derived from an EMBL/GenBank/DDBJ whole genome shotgun (WGS) entry which is preliminary data.</text>
</comment>
<dbReference type="EMBL" id="LXQA010051935">
    <property type="protein sequence ID" value="MCI03363.1"/>
    <property type="molecule type" value="Genomic_DNA"/>
</dbReference>
<protein>
    <submittedName>
        <fullName evidence="1">Serine/threonine protein kinase</fullName>
    </submittedName>
</protein>
<dbReference type="Proteomes" id="UP000265520">
    <property type="component" value="Unassembled WGS sequence"/>
</dbReference>
<dbReference type="AlphaFoldDB" id="A0A392NU59"/>
<accession>A0A392NU59</accession>
<evidence type="ECO:0000313" key="1">
    <source>
        <dbReference type="EMBL" id="MCI03363.1"/>
    </source>
</evidence>
<keyword evidence="2" id="KW-1185">Reference proteome</keyword>
<organism evidence="1 2">
    <name type="scientific">Trifolium medium</name>
    <dbReference type="NCBI Taxonomy" id="97028"/>
    <lineage>
        <taxon>Eukaryota</taxon>
        <taxon>Viridiplantae</taxon>
        <taxon>Streptophyta</taxon>
        <taxon>Embryophyta</taxon>
        <taxon>Tracheophyta</taxon>
        <taxon>Spermatophyta</taxon>
        <taxon>Magnoliopsida</taxon>
        <taxon>eudicotyledons</taxon>
        <taxon>Gunneridae</taxon>
        <taxon>Pentapetalae</taxon>
        <taxon>rosids</taxon>
        <taxon>fabids</taxon>
        <taxon>Fabales</taxon>
        <taxon>Fabaceae</taxon>
        <taxon>Papilionoideae</taxon>
        <taxon>50 kb inversion clade</taxon>
        <taxon>NPAAA clade</taxon>
        <taxon>Hologalegina</taxon>
        <taxon>IRL clade</taxon>
        <taxon>Trifolieae</taxon>
        <taxon>Trifolium</taxon>
    </lineage>
</organism>
<keyword evidence="1" id="KW-0808">Transferase</keyword>
<sequence length="69" mass="7860">MIKVVKLGQRIGFSPKNKQAWKLRDGSDGCMRNTNLDCESDEFYHMEDVKLPETSSVFVNTTMGIDDEC</sequence>
<evidence type="ECO:0000313" key="2">
    <source>
        <dbReference type="Proteomes" id="UP000265520"/>
    </source>
</evidence>
<keyword evidence="1" id="KW-0418">Kinase</keyword>
<feature type="non-terminal residue" evidence="1">
    <location>
        <position position="69"/>
    </location>
</feature>
<name>A0A392NU59_9FABA</name>